<dbReference type="SUPFAM" id="SSF57362">
    <property type="entry name" value="BPTI-like"/>
    <property type="match status" value="1"/>
</dbReference>
<dbReference type="PRINTS" id="PR00759">
    <property type="entry name" value="BASICPTASE"/>
</dbReference>
<evidence type="ECO:0000256" key="7">
    <source>
        <dbReference type="ARBA" id="ARBA00023157"/>
    </source>
</evidence>
<reference evidence="10" key="1">
    <citation type="submission" date="2014-11" db="EMBL/GenBank/DDBJ databases">
        <authorList>
            <person name="Amaro Gonzalez C."/>
        </authorList>
    </citation>
    <scope>NUCLEOTIDE SEQUENCE</scope>
</reference>
<name>A0A0E9X5Q9_ANGAN</name>
<protein>
    <recommendedName>
        <fullName evidence="11">BPTI/Kunitz inhibitor domain-containing protein</fullName>
    </recommendedName>
</protein>
<dbReference type="InterPro" id="IPR002223">
    <property type="entry name" value="Kunitz_BPTI"/>
</dbReference>
<dbReference type="CDD" id="cd22630">
    <property type="entry name" value="Kunitz_collagen_alpha6_VI"/>
    <property type="match status" value="1"/>
</dbReference>
<dbReference type="Gene3D" id="4.10.410.10">
    <property type="entry name" value="Pancreatic trypsin inhibitor Kunitz domain"/>
    <property type="match status" value="1"/>
</dbReference>
<evidence type="ECO:0000256" key="3">
    <source>
        <dbReference type="ARBA" id="ARBA00022530"/>
    </source>
</evidence>
<dbReference type="InterPro" id="IPR036880">
    <property type="entry name" value="Kunitz_BPTI_sf"/>
</dbReference>
<dbReference type="PANTHER" id="PTHR10083">
    <property type="entry name" value="KUNITZ-TYPE PROTEASE INHIBITOR-RELATED"/>
    <property type="match status" value="1"/>
</dbReference>
<dbReference type="Gene3D" id="3.40.50.410">
    <property type="entry name" value="von Willebrand factor, type A domain"/>
    <property type="match status" value="1"/>
</dbReference>
<keyword evidence="6" id="KW-0176">Collagen</keyword>
<dbReference type="SMART" id="SM00131">
    <property type="entry name" value="KU"/>
    <property type="match status" value="1"/>
</dbReference>
<keyword evidence="3" id="KW-0272">Extracellular matrix</keyword>
<organism evidence="10">
    <name type="scientific">Anguilla anguilla</name>
    <name type="common">European freshwater eel</name>
    <name type="synonym">Muraena anguilla</name>
    <dbReference type="NCBI Taxonomy" id="7936"/>
    <lineage>
        <taxon>Eukaryota</taxon>
        <taxon>Metazoa</taxon>
        <taxon>Chordata</taxon>
        <taxon>Craniata</taxon>
        <taxon>Vertebrata</taxon>
        <taxon>Euteleostomi</taxon>
        <taxon>Actinopterygii</taxon>
        <taxon>Neopterygii</taxon>
        <taxon>Teleostei</taxon>
        <taxon>Anguilliformes</taxon>
        <taxon>Anguillidae</taxon>
        <taxon>Anguilla</taxon>
    </lineage>
</organism>
<proteinExistence type="predicted"/>
<reference evidence="10" key="2">
    <citation type="journal article" date="2015" name="Fish Shellfish Immunol.">
        <title>Early steps in the European eel (Anguilla anguilla)-Vibrio vulnificus interaction in the gills: Role of the RtxA13 toxin.</title>
        <authorList>
            <person name="Callol A."/>
            <person name="Pajuelo D."/>
            <person name="Ebbesson L."/>
            <person name="Teles M."/>
            <person name="MacKenzie S."/>
            <person name="Amaro C."/>
        </authorList>
    </citation>
    <scope>NUCLEOTIDE SEQUENCE</scope>
</reference>
<keyword evidence="7" id="KW-1015">Disulfide bond</keyword>
<evidence type="ECO:0000256" key="6">
    <source>
        <dbReference type="ARBA" id="ARBA00023119"/>
    </source>
</evidence>
<dbReference type="EMBL" id="GBXM01011357">
    <property type="protein sequence ID" value="JAH97220.1"/>
    <property type="molecule type" value="Transcribed_RNA"/>
</dbReference>
<evidence type="ECO:0000256" key="1">
    <source>
        <dbReference type="ARBA" id="ARBA00004498"/>
    </source>
</evidence>
<dbReference type="AlphaFoldDB" id="A0A0E9X5Q9"/>
<accession>A0A0E9X5Q9</accession>
<feature type="domain" description="BPTI/Kunitz inhibitor" evidence="9">
    <location>
        <begin position="208"/>
        <end position="258"/>
    </location>
</feature>
<evidence type="ECO:0000256" key="5">
    <source>
        <dbReference type="ARBA" id="ARBA00022900"/>
    </source>
</evidence>
<sequence>MKTHIFQAMQQIGGASGLGHAIEWTIQNIMLKAANPRETMMVLAIIGGETSHWDTAKLHTIAQQAKCRGVVVFILTVGDELNYAQFEELASFPLEQHIVHLGHMKHGEQEYAQRFLRSFLHMLRRGINTYPSATLKKQCENVPLLTGQGEALEGQAIDRIPVPSIPVLEEGKVEYIDWTEEPQVDFTPTVVEESESQPSPGSGDEAVCSLQQDEGSCGNYTLKWYFDVKQNECSRFWYGGCGGNDNRFETQEACEVLCLRVR</sequence>
<evidence type="ECO:0000256" key="2">
    <source>
        <dbReference type="ARBA" id="ARBA00022525"/>
    </source>
</evidence>
<keyword evidence="5" id="KW-0722">Serine protease inhibitor</keyword>
<dbReference type="GO" id="GO:0005581">
    <property type="term" value="C:collagen trimer"/>
    <property type="evidence" value="ECO:0007669"/>
    <property type="project" value="UniProtKB-KW"/>
</dbReference>
<evidence type="ECO:0000313" key="10">
    <source>
        <dbReference type="EMBL" id="JAH97220.1"/>
    </source>
</evidence>
<evidence type="ECO:0000259" key="9">
    <source>
        <dbReference type="PROSITE" id="PS50279"/>
    </source>
</evidence>
<dbReference type="InterPro" id="IPR050098">
    <property type="entry name" value="TFPI/VKTCI-like"/>
</dbReference>
<dbReference type="InterPro" id="IPR020901">
    <property type="entry name" value="Prtase_inh_Kunz-CS"/>
</dbReference>
<dbReference type="GO" id="GO:0004867">
    <property type="term" value="F:serine-type endopeptidase inhibitor activity"/>
    <property type="evidence" value="ECO:0007669"/>
    <property type="project" value="UniProtKB-KW"/>
</dbReference>
<feature type="domain" description="VWFA" evidence="8">
    <location>
        <begin position="1"/>
        <end position="123"/>
    </location>
</feature>
<dbReference type="Pfam" id="PF00014">
    <property type="entry name" value="Kunitz_BPTI"/>
    <property type="match status" value="1"/>
</dbReference>
<evidence type="ECO:0000256" key="4">
    <source>
        <dbReference type="ARBA" id="ARBA00022690"/>
    </source>
</evidence>
<dbReference type="PROSITE" id="PS50279">
    <property type="entry name" value="BPTI_KUNITZ_2"/>
    <property type="match status" value="1"/>
</dbReference>
<dbReference type="FunFam" id="4.10.410.10:FF:000020">
    <property type="entry name" value="Collagen, type VI, alpha 3"/>
    <property type="match status" value="1"/>
</dbReference>
<dbReference type="Pfam" id="PF00092">
    <property type="entry name" value="VWA"/>
    <property type="match status" value="1"/>
</dbReference>
<dbReference type="SUPFAM" id="SSF53300">
    <property type="entry name" value="vWA-like"/>
    <property type="match status" value="1"/>
</dbReference>
<dbReference type="InterPro" id="IPR002035">
    <property type="entry name" value="VWF_A"/>
</dbReference>
<dbReference type="GO" id="GO:0005615">
    <property type="term" value="C:extracellular space"/>
    <property type="evidence" value="ECO:0007669"/>
    <property type="project" value="TreeGrafter"/>
</dbReference>
<dbReference type="InterPro" id="IPR036465">
    <property type="entry name" value="vWFA_dom_sf"/>
</dbReference>
<evidence type="ECO:0000259" key="8">
    <source>
        <dbReference type="PROSITE" id="PS50234"/>
    </source>
</evidence>
<dbReference type="PANTHER" id="PTHR10083:SF381">
    <property type="entry name" value="BPTI_KUNITZ INHIBITOR DOMAIN-CONTAINING PROTEIN"/>
    <property type="match status" value="1"/>
</dbReference>
<dbReference type="PROSITE" id="PS00280">
    <property type="entry name" value="BPTI_KUNITZ_1"/>
    <property type="match status" value="1"/>
</dbReference>
<keyword evidence="4" id="KW-0646">Protease inhibitor</keyword>
<evidence type="ECO:0008006" key="11">
    <source>
        <dbReference type="Google" id="ProtNLM"/>
    </source>
</evidence>
<keyword evidence="2" id="KW-0964">Secreted</keyword>
<dbReference type="PROSITE" id="PS50234">
    <property type="entry name" value="VWFA"/>
    <property type="match status" value="1"/>
</dbReference>
<comment type="subcellular location">
    <subcellularLocation>
        <location evidence="1">Secreted</location>
        <location evidence="1">Extracellular space</location>
        <location evidence="1">Extracellular matrix</location>
    </subcellularLocation>
</comment>